<evidence type="ECO:0000313" key="1">
    <source>
        <dbReference type="EMBL" id="GDZ93897.1"/>
    </source>
</evidence>
<organism evidence="1 2">
    <name type="scientific">Planktothrix agardhii CCAP 1459/11A</name>
    <dbReference type="NCBI Taxonomy" id="282420"/>
    <lineage>
        <taxon>Bacteria</taxon>
        <taxon>Bacillati</taxon>
        <taxon>Cyanobacteriota</taxon>
        <taxon>Cyanophyceae</taxon>
        <taxon>Oscillatoriophycideae</taxon>
        <taxon>Oscillatoriales</taxon>
        <taxon>Microcoleaceae</taxon>
        <taxon>Planktothrix</taxon>
    </lineage>
</organism>
<reference evidence="2" key="1">
    <citation type="submission" date="2019-02" db="EMBL/GenBank/DDBJ databases">
        <title>Draft genome sequence of Planktothrix agardhii NIES-905.</title>
        <authorList>
            <person name="Yamaguchi H."/>
            <person name="Suzuki S."/>
            <person name="Kawachi M."/>
        </authorList>
    </citation>
    <scope>NUCLEOTIDE SEQUENCE [LARGE SCALE GENOMIC DNA]</scope>
    <source>
        <strain evidence="2">CCAP 1459/11A</strain>
    </source>
</reference>
<sequence length="65" mass="7628">MLITEPSVSVERLVNQIFCSRKITRNDQRLLMSLLLSKDSLSVEEHSYIDQVFERLRRGLIHVVD</sequence>
<evidence type="ECO:0000313" key="2">
    <source>
        <dbReference type="Proteomes" id="UP000299794"/>
    </source>
</evidence>
<proteinExistence type="predicted"/>
<protein>
    <submittedName>
        <fullName evidence="1">Uncharacterized protein</fullName>
    </submittedName>
</protein>
<accession>A0A4P5ZYZ7</accession>
<dbReference type="EMBL" id="BJCD01000038">
    <property type="protein sequence ID" value="GDZ93897.1"/>
    <property type="molecule type" value="Genomic_DNA"/>
</dbReference>
<dbReference type="RefSeq" id="WP_026786935.1">
    <property type="nucleotide sequence ID" value="NZ_BJCD01000038.1"/>
</dbReference>
<name>A0A4P5ZYZ7_PLAAG</name>
<dbReference type="AlphaFoldDB" id="A0A4P5ZYZ7"/>
<dbReference type="GeneID" id="77286665"/>
<gene>
    <name evidence="1" type="ORF">PA905_17370</name>
</gene>
<dbReference type="Proteomes" id="UP000299794">
    <property type="component" value="Unassembled WGS sequence"/>
</dbReference>
<comment type="caution">
    <text evidence="1">The sequence shown here is derived from an EMBL/GenBank/DDBJ whole genome shotgun (WGS) entry which is preliminary data.</text>
</comment>